<organism evidence="6 7">
    <name type="scientific">Dyella flagellata</name>
    <dbReference type="NCBI Taxonomy" id="1867833"/>
    <lineage>
        <taxon>Bacteria</taxon>
        <taxon>Pseudomonadati</taxon>
        <taxon>Pseudomonadota</taxon>
        <taxon>Gammaproteobacteria</taxon>
        <taxon>Lysobacterales</taxon>
        <taxon>Rhodanobacteraceae</taxon>
        <taxon>Dyella</taxon>
    </lineage>
</organism>
<evidence type="ECO:0000313" key="6">
    <source>
        <dbReference type="EMBL" id="GLQ86864.1"/>
    </source>
</evidence>
<dbReference type="InterPro" id="IPR000792">
    <property type="entry name" value="Tscrpt_reg_LuxR_C"/>
</dbReference>
<dbReference type="PROSITE" id="PS51257">
    <property type="entry name" value="PROKAR_LIPOPROTEIN"/>
    <property type="match status" value="1"/>
</dbReference>
<feature type="domain" description="Response regulatory" evidence="5">
    <location>
        <begin position="36"/>
        <end position="151"/>
    </location>
</feature>
<dbReference type="Proteomes" id="UP001156627">
    <property type="component" value="Unassembled WGS sequence"/>
</dbReference>
<dbReference type="InterPro" id="IPR058245">
    <property type="entry name" value="NreC/VraR/RcsB-like_REC"/>
</dbReference>
<protein>
    <submittedName>
        <fullName evidence="6">Uncharacterized protein</fullName>
    </submittedName>
</protein>
<dbReference type="EMBL" id="BSOA01000003">
    <property type="protein sequence ID" value="GLQ86864.1"/>
    <property type="molecule type" value="Genomic_DNA"/>
</dbReference>
<dbReference type="CDD" id="cd06170">
    <property type="entry name" value="LuxR_C_like"/>
    <property type="match status" value="1"/>
</dbReference>
<dbReference type="InterPro" id="IPR011006">
    <property type="entry name" value="CheY-like_superfamily"/>
</dbReference>
<dbReference type="PRINTS" id="PR00038">
    <property type="entry name" value="HTHLUXR"/>
</dbReference>
<accession>A0ABQ5X5I5</accession>
<dbReference type="Pfam" id="PF00196">
    <property type="entry name" value="GerE"/>
    <property type="match status" value="1"/>
</dbReference>
<evidence type="ECO:0000259" key="5">
    <source>
        <dbReference type="PROSITE" id="PS50110"/>
    </source>
</evidence>
<feature type="domain" description="HTH luxR-type" evidence="4">
    <location>
        <begin position="347"/>
        <end position="412"/>
    </location>
</feature>
<dbReference type="InterPro" id="IPR001789">
    <property type="entry name" value="Sig_transdc_resp-reg_receiver"/>
</dbReference>
<feature type="domain" description="Response regulatory" evidence="5">
    <location>
        <begin position="202"/>
        <end position="320"/>
    </location>
</feature>
<dbReference type="PROSITE" id="PS50110">
    <property type="entry name" value="RESPONSE_REGULATORY"/>
    <property type="match status" value="2"/>
</dbReference>
<evidence type="ECO:0000256" key="2">
    <source>
        <dbReference type="ARBA" id="ARBA00023125"/>
    </source>
</evidence>
<dbReference type="Gene3D" id="3.40.50.2300">
    <property type="match status" value="2"/>
</dbReference>
<proteinExistence type="predicted"/>
<dbReference type="CDD" id="cd17546">
    <property type="entry name" value="REC_hyHK_CKI1_RcsC-like"/>
    <property type="match status" value="1"/>
</dbReference>
<sequence length="413" mass="45918">MRTCPLPLGLASSAWMVREPSELYYVHAASAQACARILVVDDQPRRRFELVERLKSFGAAALAVDDIFASLQAIAWSTPALILINCHGPGMDGYETARRIRRWEAEQGVPRRPIIALCDVADAAHGQRCVDAVLKKPVRAQDLQAVLQRWFEHPWPSSGEQAEPIPAPGRIDQACRLSFAEDARAFGRVMQIQDRVELARLRVMLLDDHEVMRHALEFLLRQQYSLDVVGSFRTSAELFAALKQICADVILCDYALGRADIDGLNLIRRLKQHAPHARILMMSADEDAGTASLAMRAGAHGFVCKKQDSSDLFLAIRTVAKGRTYLCPELLQAIEAPAPAGVEAGNELLGYARLSPREREVLRCLLDGMSVTQIAKKFSREVTTISAQKHAAFRKLGIHTNNELFKIHKMLGR</sequence>
<dbReference type="RefSeq" id="WP_284330288.1">
    <property type="nucleotide sequence ID" value="NZ_BSOA01000003.1"/>
</dbReference>
<keyword evidence="7" id="KW-1185">Reference proteome</keyword>
<dbReference type="PROSITE" id="PS00622">
    <property type="entry name" value="HTH_LUXR_1"/>
    <property type="match status" value="1"/>
</dbReference>
<feature type="modified residue" description="4-aspartylphosphate" evidence="3">
    <location>
        <position position="253"/>
    </location>
</feature>
<name>A0ABQ5X5I5_9GAMM</name>
<dbReference type="PANTHER" id="PTHR43214">
    <property type="entry name" value="TWO-COMPONENT RESPONSE REGULATOR"/>
    <property type="match status" value="1"/>
</dbReference>
<keyword evidence="1 3" id="KW-0597">Phosphoprotein</keyword>
<dbReference type="PANTHER" id="PTHR43214:SF17">
    <property type="entry name" value="TRANSCRIPTIONAL REGULATORY PROTEIN RCSB"/>
    <property type="match status" value="1"/>
</dbReference>
<dbReference type="SUPFAM" id="SSF52172">
    <property type="entry name" value="CheY-like"/>
    <property type="match status" value="2"/>
</dbReference>
<reference evidence="7" key="1">
    <citation type="journal article" date="2019" name="Int. J. Syst. Evol. Microbiol.">
        <title>The Global Catalogue of Microorganisms (GCM) 10K type strain sequencing project: providing services to taxonomists for standard genome sequencing and annotation.</title>
        <authorList>
            <consortium name="The Broad Institute Genomics Platform"/>
            <consortium name="The Broad Institute Genome Sequencing Center for Infectious Disease"/>
            <person name="Wu L."/>
            <person name="Ma J."/>
        </authorList>
    </citation>
    <scope>NUCLEOTIDE SEQUENCE [LARGE SCALE GENOMIC DNA]</scope>
    <source>
        <strain evidence="7">NBRC 111981</strain>
    </source>
</reference>
<evidence type="ECO:0000256" key="1">
    <source>
        <dbReference type="ARBA" id="ARBA00022553"/>
    </source>
</evidence>
<dbReference type="SMART" id="SM00421">
    <property type="entry name" value="HTH_LUXR"/>
    <property type="match status" value="1"/>
</dbReference>
<comment type="caution">
    <text evidence="3">Lacks conserved residue(s) required for the propagation of feature annotation.</text>
</comment>
<keyword evidence="2" id="KW-0238">DNA-binding</keyword>
<comment type="caution">
    <text evidence="6">The sequence shown here is derived from an EMBL/GenBank/DDBJ whole genome shotgun (WGS) entry which is preliminary data.</text>
</comment>
<dbReference type="SMART" id="SM00448">
    <property type="entry name" value="REC"/>
    <property type="match status" value="2"/>
</dbReference>
<dbReference type="SUPFAM" id="SSF46894">
    <property type="entry name" value="C-terminal effector domain of the bipartite response regulators"/>
    <property type="match status" value="1"/>
</dbReference>
<dbReference type="CDD" id="cd17535">
    <property type="entry name" value="REC_NarL-like"/>
    <property type="match status" value="1"/>
</dbReference>
<dbReference type="InterPro" id="IPR016032">
    <property type="entry name" value="Sig_transdc_resp-reg_C-effctor"/>
</dbReference>
<evidence type="ECO:0000259" key="4">
    <source>
        <dbReference type="PROSITE" id="PS50043"/>
    </source>
</evidence>
<dbReference type="InterPro" id="IPR039420">
    <property type="entry name" value="WalR-like"/>
</dbReference>
<dbReference type="PROSITE" id="PS50043">
    <property type="entry name" value="HTH_LUXR_2"/>
    <property type="match status" value="1"/>
</dbReference>
<dbReference type="Pfam" id="PF00072">
    <property type="entry name" value="Response_reg"/>
    <property type="match status" value="2"/>
</dbReference>
<gene>
    <name evidence="6" type="ORF">GCM10007898_04300</name>
</gene>
<evidence type="ECO:0000313" key="7">
    <source>
        <dbReference type="Proteomes" id="UP001156627"/>
    </source>
</evidence>
<evidence type="ECO:0000256" key="3">
    <source>
        <dbReference type="PROSITE-ProRule" id="PRU00169"/>
    </source>
</evidence>